<evidence type="ECO:0000313" key="3">
    <source>
        <dbReference type="Proteomes" id="UP000504630"/>
    </source>
</evidence>
<evidence type="ECO:0000256" key="2">
    <source>
        <dbReference type="SAM" id="MobiDB-lite"/>
    </source>
</evidence>
<dbReference type="RefSeq" id="XP_029283793.1">
    <property type="nucleotide sequence ID" value="XM_029427933.1"/>
</dbReference>
<dbReference type="InParanoid" id="A0A6J2PCF8"/>
<name>A0A6J2PCF8_COTGO</name>
<feature type="compositionally biased region" description="Basic and acidic residues" evidence="2">
    <location>
        <begin position="735"/>
        <end position="756"/>
    </location>
</feature>
<feature type="coiled-coil region" evidence="1">
    <location>
        <begin position="543"/>
        <end position="573"/>
    </location>
</feature>
<dbReference type="AlphaFoldDB" id="A0A6J2PCF8"/>
<reference evidence="4" key="1">
    <citation type="submission" date="2025-08" db="UniProtKB">
        <authorList>
            <consortium name="RefSeq"/>
        </authorList>
    </citation>
    <scope>IDENTIFICATION</scope>
</reference>
<evidence type="ECO:0000313" key="4">
    <source>
        <dbReference type="RefSeq" id="XP_029283793.1"/>
    </source>
</evidence>
<dbReference type="PANTHER" id="PTHR23159">
    <property type="entry name" value="CENTROSOMAL PROTEIN 2"/>
    <property type="match status" value="1"/>
</dbReference>
<dbReference type="Proteomes" id="UP000504630">
    <property type="component" value="Unplaced"/>
</dbReference>
<accession>A0A6J2PCF8</accession>
<proteinExistence type="predicted"/>
<feature type="region of interest" description="Disordered" evidence="2">
    <location>
        <begin position="716"/>
        <end position="756"/>
    </location>
</feature>
<evidence type="ECO:0000256" key="1">
    <source>
        <dbReference type="SAM" id="Coils"/>
    </source>
</evidence>
<feature type="compositionally biased region" description="Polar residues" evidence="2">
    <location>
        <begin position="183"/>
        <end position="192"/>
    </location>
</feature>
<dbReference type="OrthoDB" id="433501at2759"/>
<feature type="coiled-coil region" evidence="1">
    <location>
        <begin position="385"/>
        <end position="412"/>
    </location>
</feature>
<feature type="region of interest" description="Disordered" evidence="2">
    <location>
        <begin position="858"/>
        <end position="879"/>
    </location>
</feature>
<dbReference type="GeneID" id="115005941"/>
<dbReference type="PANTHER" id="PTHR23159:SF31">
    <property type="entry name" value="CENTROSOME-ASSOCIATED PROTEIN CEP250 ISOFORM X1"/>
    <property type="match status" value="1"/>
</dbReference>
<feature type="compositionally biased region" description="Basic and acidic residues" evidence="2">
    <location>
        <begin position="858"/>
        <end position="868"/>
    </location>
</feature>
<keyword evidence="1" id="KW-0175">Coiled coil</keyword>
<feature type="region of interest" description="Disordered" evidence="2">
    <location>
        <begin position="464"/>
        <end position="497"/>
    </location>
</feature>
<gene>
    <name evidence="4" type="primary">cntrl</name>
</gene>
<protein>
    <submittedName>
        <fullName evidence="4">LOW QUALITY PROTEIN: centriolin</fullName>
    </submittedName>
</protein>
<feature type="compositionally biased region" description="Basic and acidic residues" evidence="2">
    <location>
        <begin position="716"/>
        <end position="728"/>
    </location>
</feature>
<feature type="region of interest" description="Disordered" evidence="2">
    <location>
        <begin position="172"/>
        <end position="192"/>
    </location>
</feature>
<dbReference type="CTD" id="11064"/>
<sequence length="985" mass="112977">MSCHSAAGLSDWLGKGFPVLIQREERKRIHKYFSVHEASEGRTDVDVTSAVRRLLDRMSGKQSELEGRLDDMLSRIAMETQEIKELEQQLTDGQILANECLQRDLQGIISGLQEYLRGLREQARRAQQQVLSLQLNLEDSARTHRQELSVQQEEAEALRDRQVELEAELTRQAVADEEKQSRESQLQSTIDTLQDENSSLQHAVHSLQVQHEDTRTQLDQITAAMLDPQELQNGPEDKYRPEDMLSRSVEQLYRAIQQTKTGQEHISTLQARGGAAELQRLRVRNRHAQHKLEVELEQSGVQLQDVQQERDSLLHQLRSQSDGHQRSLGRLNRKLRQLSRSMCDSDQLTAEQLRALAHMVQDTVDKIDGRFHEHTALQCEHTHTLEGLRAELDKAQRHTHRLRQKLDRTRAREGGQWCFIPPGHTAPSLGSLGTQDSGLGLQYLRPPARGGYCVYFPPTHSDSDTAAAEWRDSGGGSDADRSSRGRTPPVPPAPAAAVSAGLADGQTPLVGPAWLLCGSPAGGAALHCNIPEHRDTQGDRCVCECVHKESERLEEEKEKLRLETKQLRHTLRQHRSVTQVCDEVECVEKTLLKRRAELRQVDRLLLEAQSCIRTTRDKQQKSATVSALRDDELKLNTHRAELKQVLQELLIEQQALEGVKTKRTQSLRRLHKKQEQLDKIQEEVERTREELSELQQEVESHRKEVKLQRTELQELQEEKNSLQEEKSSLQESSLQEEKSSLQEEKSRLQEEKSSLQEECKHLEARRRHADRSLSALEEELAALKEEHRRAQLLRQEVVRDTATAQEQLHENSELLSLLSERLEEKKTQLQTVEQAVCVRLDVGASVCQLEDRGRRLTDPQLREELKPQEEEELELNGEGLKQQEEELELNGEGLEEKEELQKTEEEYLRVQFNVFQDESWNTEQEEDRLKARLRCSLWSRQENLRRQETEESLLGLKHRLDQLDTLLTHTESSAAPGLCSPPPEV</sequence>
<organism evidence="3 4">
    <name type="scientific">Cottoperca gobio</name>
    <name type="common">Frogmouth</name>
    <name type="synonym">Aphritis gobio</name>
    <dbReference type="NCBI Taxonomy" id="56716"/>
    <lineage>
        <taxon>Eukaryota</taxon>
        <taxon>Metazoa</taxon>
        <taxon>Chordata</taxon>
        <taxon>Craniata</taxon>
        <taxon>Vertebrata</taxon>
        <taxon>Euteleostomi</taxon>
        <taxon>Actinopterygii</taxon>
        <taxon>Neopterygii</taxon>
        <taxon>Teleostei</taxon>
        <taxon>Neoteleostei</taxon>
        <taxon>Acanthomorphata</taxon>
        <taxon>Eupercaria</taxon>
        <taxon>Perciformes</taxon>
        <taxon>Notothenioidei</taxon>
        <taxon>Bovichtidae</taxon>
        <taxon>Cottoperca</taxon>
    </lineage>
</organism>
<dbReference type="KEGG" id="cgob:115005941"/>
<keyword evidence="3" id="KW-1185">Reference proteome</keyword>